<dbReference type="SUPFAM" id="SSF46955">
    <property type="entry name" value="Putative DNA-binding domain"/>
    <property type="match status" value="1"/>
</dbReference>
<dbReference type="InterPro" id="IPR000551">
    <property type="entry name" value="MerR-type_HTH_dom"/>
</dbReference>
<evidence type="ECO:0000313" key="3">
    <source>
        <dbReference type="EMBL" id="PFH04161.1"/>
    </source>
</evidence>
<proteinExistence type="predicted"/>
<organism evidence="3 4">
    <name type="scientific">Acetivibrio thermocellus AD2</name>
    <dbReference type="NCBI Taxonomy" id="1138384"/>
    <lineage>
        <taxon>Bacteria</taxon>
        <taxon>Bacillati</taxon>
        <taxon>Bacillota</taxon>
        <taxon>Clostridia</taxon>
        <taxon>Eubacteriales</taxon>
        <taxon>Oscillospiraceae</taxon>
        <taxon>Acetivibrio</taxon>
    </lineage>
</organism>
<reference evidence="3 4" key="1">
    <citation type="submission" date="2017-09" db="EMBL/GenBank/DDBJ databases">
        <title>Evaluation of Pacific Biosciences Sequencing Technology to Finishing C. thermocellum Genome Sequences.</title>
        <authorList>
            <person name="Brown S."/>
        </authorList>
    </citation>
    <scope>NUCLEOTIDE SEQUENCE [LARGE SCALE GENOMIC DNA]</scope>
    <source>
        <strain evidence="3 4">AD2</strain>
    </source>
</reference>
<evidence type="ECO:0000313" key="4">
    <source>
        <dbReference type="Proteomes" id="UP000223596"/>
    </source>
</evidence>
<dbReference type="PROSITE" id="PS50937">
    <property type="entry name" value="HTH_MERR_2"/>
    <property type="match status" value="1"/>
</dbReference>
<dbReference type="EMBL" id="PDBW01000001">
    <property type="protein sequence ID" value="PFH04161.1"/>
    <property type="molecule type" value="Genomic_DNA"/>
</dbReference>
<comment type="caution">
    <text evidence="3">The sequence shown here is derived from an EMBL/GenBank/DDBJ whole genome shotgun (WGS) entry which is preliminary data.</text>
</comment>
<dbReference type="Pfam" id="PF06445">
    <property type="entry name" value="GyrI-like"/>
    <property type="match status" value="1"/>
</dbReference>
<evidence type="ECO:0000259" key="2">
    <source>
        <dbReference type="PROSITE" id="PS50937"/>
    </source>
</evidence>
<dbReference type="Gene3D" id="1.10.1660.10">
    <property type="match status" value="1"/>
</dbReference>
<dbReference type="InterPro" id="IPR010499">
    <property type="entry name" value="AraC_E-bd"/>
</dbReference>
<dbReference type="InterPro" id="IPR011256">
    <property type="entry name" value="Reg_factor_effector_dom_sf"/>
</dbReference>
<keyword evidence="1 3" id="KW-0238">DNA-binding</keyword>
<dbReference type="PANTHER" id="PTHR30204:SF97">
    <property type="entry name" value="MERR FAMILY REGULATORY PROTEIN"/>
    <property type="match status" value="1"/>
</dbReference>
<dbReference type="InterPro" id="IPR029442">
    <property type="entry name" value="GyrI-like"/>
</dbReference>
<name>A0AB36TKM1_ACETH</name>
<dbReference type="SMART" id="SM00422">
    <property type="entry name" value="HTH_MERR"/>
    <property type="match status" value="1"/>
</dbReference>
<dbReference type="SUPFAM" id="SSF55136">
    <property type="entry name" value="Probable bacterial effector-binding domain"/>
    <property type="match status" value="1"/>
</dbReference>
<dbReference type="PANTHER" id="PTHR30204">
    <property type="entry name" value="REDOX-CYCLING DRUG-SENSING TRANSCRIPTIONAL ACTIVATOR SOXR"/>
    <property type="match status" value="1"/>
</dbReference>
<protein>
    <submittedName>
        <fullName evidence="3">DNA-binding transcriptional MerR regulator</fullName>
    </submittedName>
</protein>
<dbReference type="Pfam" id="PF13411">
    <property type="entry name" value="MerR_1"/>
    <property type="match status" value="1"/>
</dbReference>
<gene>
    <name evidence="3" type="ORF">M972_112988</name>
</gene>
<dbReference type="SMART" id="SM00871">
    <property type="entry name" value="AraC_E_bind"/>
    <property type="match status" value="1"/>
</dbReference>
<dbReference type="InterPro" id="IPR009061">
    <property type="entry name" value="DNA-bd_dom_put_sf"/>
</dbReference>
<sequence>MYRIGDFSKMSRTTVKTLRYYDEVGLLKPECTDSFTGYRFYSAGQLEKIHRIKALRQIGLSIEEIKQVLAGHNVKSILEKRKAEIIAQLEHSAEQLSRIEFILSGKEEESFMSYQAVIKELPECIVYYKRVKVPGFESYYEIIPAINEECARANPDLKPAVPGYCFCVYLDGEYKERDFNVEFCVAVDRFGKEVGDIKFKKLENVTVVSVMHKGPYSELSKAYAYAFRWIEENGYAVAGNPRESYIDGVWNNKKAEEWLTEIQIPVFRK</sequence>
<evidence type="ECO:0000256" key="1">
    <source>
        <dbReference type="ARBA" id="ARBA00023125"/>
    </source>
</evidence>
<accession>A0AB36TKM1</accession>
<feature type="domain" description="HTH merR-type" evidence="2">
    <location>
        <begin position="1"/>
        <end position="71"/>
    </location>
</feature>
<dbReference type="AlphaFoldDB" id="A0AB36TKM1"/>
<dbReference type="RefSeq" id="WP_003516828.1">
    <property type="nucleotide sequence ID" value="NZ_CP013828.1"/>
</dbReference>
<dbReference type="GO" id="GO:0003677">
    <property type="term" value="F:DNA binding"/>
    <property type="evidence" value="ECO:0007669"/>
    <property type="project" value="UniProtKB-KW"/>
</dbReference>
<dbReference type="InterPro" id="IPR047057">
    <property type="entry name" value="MerR_fam"/>
</dbReference>
<dbReference type="CDD" id="cd01107">
    <property type="entry name" value="HTH_BmrR"/>
    <property type="match status" value="1"/>
</dbReference>
<dbReference type="Gene3D" id="3.20.80.10">
    <property type="entry name" value="Regulatory factor, effector binding domain"/>
    <property type="match status" value="1"/>
</dbReference>
<dbReference type="Proteomes" id="UP000223596">
    <property type="component" value="Unassembled WGS sequence"/>
</dbReference>
<dbReference type="GO" id="GO:0003700">
    <property type="term" value="F:DNA-binding transcription factor activity"/>
    <property type="evidence" value="ECO:0007669"/>
    <property type="project" value="InterPro"/>
</dbReference>